<protein>
    <submittedName>
        <fullName evidence="1">Uncharacterized protein</fullName>
    </submittedName>
</protein>
<reference evidence="1" key="1">
    <citation type="submission" date="2021-06" db="EMBL/GenBank/DDBJ databases">
        <authorList>
            <person name="Hodson N. C."/>
            <person name="Mongue J. A."/>
            <person name="Jaron S. K."/>
        </authorList>
    </citation>
    <scope>NUCLEOTIDE SEQUENCE</scope>
</reference>
<comment type="caution">
    <text evidence="1">The sequence shown here is derived from an EMBL/GenBank/DDBJ whole genome shotgun (WGS) entry which is preliminary data.</text>
</comment>
<evidence type="ECO:0000313" key="2">
    <source>
        <dbReference type="Proteomes" id="UP000708208"/>
    </source>
</evidence>
<dbReference type="AlphaFoldDB" id="A0A8J2P9K8"/>
<name>A0A8J2P9K8_9HEXA</name>
<sequence length="54" mass="6454">MAAPNLAELELLGEFRIHIKDLNLNEYLNSDMELLRWVRARDHDLDQAEVMFRK</sequence>
<gene>
    <name evidence="1" type="ORF">AFUS01_LOCUS17423</name>
</gene>
<dbReference type="OrthoDB" id="30289at2759"/>
<proteinExistence type="predicted"/>
<dbReference type="Proteomes" id="UP000708208">
    <property type="component" value="Unassembled WGS sequence"/>
</dbReference>
<organism evidence="1 2">
    <name type="scientific">Allacma fusca</name>
    <dbReference type="NCBI Taxonomy" id="39272"/>
    <lineage>
        <taxon>Eukaryota</taxon>
        <taxon>Metazoa</taxon>
        <taxon>Ecdysozoa</taxon>
        <taxon>Arthropoda</taxon>
        <taxon>Hexapoda</taxon>
        <taxon>Collembola</taxon>
        <taxon>Symphypleona</taxon>
        <taxon>Sminthuridae</taxon>
        <taxon>Allacma</taxon>
    </lineage>
</organism>
<evidence type="ECO:0000313" key="1">
    <source>
        <dbReference type="EMBL" id="CAG7728661.1"/>
    </source>
</evidence>
<accession>A0A8J2P9K8</accession>
<keyword evidence="2" id="KW-1185">Reference proteome</keyword>
<dbReference type="EMBL" id="CAJVCH010166402">
    <property type="protein sequence ID" value="CAG7728661.1"/>
    <property type="molecule type" value="Genomic_DNA"/>
</dbReference>
<feature type="non-terminal residue" evidence="1">
    <location>
        <position position="1"/>
    </location>
</feature>